<name>A0A6A9QSC1_SULME</name>
<organism evidence="1 2">
    <name type="scientific">Sulfuracidifex metallicus DSM 6482 = JCM 9184</name>
    <dbReference type="NCBI Taxonomy" id="523847"/>
    <lineage>
        <taxon>Archaea</taxon>
        <taxon>Thermoproteota</taxon>
        <taxon>Thermoprotei</taxon>
        <taxon>Sulfolobales</taxon>
        <taxon>Sulfolobaceae</taxon>
        <taxon>Sulfuracidifex</taxon>
    </lineage>
</organism>
<protein>
    <recommendedName>
        <fullName evidence="3">DUF1411 domain-containing protein</fullName>
    </recommendedName>
</protein>
<evidence type="ECO:0000313" key="1">
    <source>
        <dbReference type="EMBL" id="MUN28683.1"/>
    </source>
</evidence>
<comment type="caution">
    <text evidence="1">The sequence shown here is derived from an EMBL/GenBank/DDBJ whole genome shotgun (WGS) entry which is preliminary data.</text>
</comment>
<dbReference type="EMBL" id="WGGD01000005">
    <property type="protein sequence ID" value="MUN28683.1"/>
    <property type="molecule type" value="Genomic_DNA"/>
</dbReference>
<dbReference type="Proteomes" id="UP000470772">
    <property type="component" value="Unassembled WGS sequence"/>
</dbReference>
<dbReference type="AlphaFoldDB" id="A0A6A9QSC1"/>
<evidence type="ECO:0008006" key="3">
    <source>
        <dbReference type="Google" id="ProtNLM"/>
    </source>
</evidence>
<dbReference type="RefSeq" id="WP_156016380.1">
    <property type="nucleotide sequence ID" value="NZ_WGGD01000005.1"/>
</dbReference>
<proteinExistence type="predicted"/>
<reference evidence="1 2" key="1">
    <citation type="submission" date="2019-10" db="EMBL/GenBank/DDBJ databases">
        <title>Sequencing and Assembly of Multiple Reported Metal-Biooxidizing Members of the Extremely Thermoacidophilic Archaeal Family Sulfolobaceae.</title>
        <authorList>
            <person name="Counts J.A."/>
            <person name="Kelly R.M."/>
        </authorList>
    </citation>
    <scope>NUCLEOTIDE SEQUENCE [LARGE SCALE GENOMIC DNA]</scope>
    <source>
        <strain evidence="1 2">DSM 6482</strain>
    </source>
</reference>
<gene>
    <name evidence="1" type="ORF">GC250_04335</name>
</gene>
<keyword evidence="2" id="KW-1185">Reference proteome</keyword>
<accession>A0A6A9QSC1</accession>
<evidence type="ECO:0000313" key="2">
    <source>
        <dbReference type="Proteomes" id="UP000470772"/>
    </source>
</evidence>
<sequence length="157" mass="18300">MSSQPTQKSKDLKISNKQVINPTILNEDKRKLSLLYIINRMERVSEKALTALIFEMKEKGMDLGYNFNNIGNNIFSHSLKEDITSLLYLGFIENDLKTKKLSLSNDGKEFLEKSQIEEEMKNKLDSAINDLKVKINAIDEEYNLKMKNERRLRNGRR</sequence>